<dbReference type="NCBIfam" id="TIGR03769">
    <property type="entry name" value="P_ac_wall_RPT"/>
    <property type="match status" value="1"/>
</dbReference>
<organism evidence="3 4">
    <name type="scientific">Schaalia odontolytica</name>
    <dbReference type="NCBI Taxonomy" id="1660"/>
    <lineage>
        <taxon>Bacteria</taxon>
        <taxon>Bacillati</taxon>
        <taxon>Actinomycetota</taxon>
        <taxon>Actinomycetes</taxon>
        <taxon>Actinomycetales</taxon>
        <taxon>Actinomycetaceae</taxon>
        <taxon>Schaalia</taxon>
    </lineage>
</organism>
<sequence length="488" mass="49601">MTHHVSHSAAGRRGACQPASLWSRGRRPAREIATRELRSEWSISKPGQALPPPPGPSGLASPVEARPRDLATELRSAPRLEARPGPAAAPGGNCSIRSIRAACRRRVAALMTPFPRLGMSVFALIVSAFLVVAGAPSSVADPSPDPDLAQSVAAHEEWSNEASEISVGHVDLGPRLIDGQWRAGLRHDAESGAVWRDPNQTVLRVADAAVMTAPDSADYPFLADVAGEPVYVVPQTQNPSVVWLGWNTQDPAVTATIDRGLTMRVGPVSGPGRAWLFLQSGTFGKPLLLADSAAAPGDVWIDSGTHVHANWAFSAPGTYTATVTFLGTTTAGEAVSASTTLRFAVGDAASASEALAKAAPAGASGPASEGPASQDSAPGAAPQATGNAGAPASSSSASSGGLPDWAFLAIITVAALSLLVIGALVVARSRRSRAEQAAAIAEADSILAPLPDSRGEGSVEAAPASSDSAPTQGKASGERGLVDGGGEQ</sequence>
<feature type="region of interest" description="Disordered" evidence="1">
    <location>
        <begin position="444"/>
        <end position="488"/>
    </location>
</feature>
<dbReference type="NCBIfam" id="NF038134">
    <property type="entry name" value="choice_anch_M"/>
    <property type="match status" value="1"/>
</dbReference>
<feature type="region of interest" description="Disordered" evidence="1">
    <location>
        <begin position="360"/>
        <end position="396"/>
    </location>
</feature>
<name>A0A2X0VNE0_9ACTO</name>
<accession>A0A2X0VNE0</accession>
<feature type="compositionally biased region" description="Low complexity" evidence="1">
    <location>
        <begin position="386"/>
        <end position="396"/>
    </location>
</feature>
<keyword evidence="4" id="KW-1185">Reference proteome</keyword>
<evidence type="ECO:0000256" key="2">
    <source>
        <dbReference type="SAM" id="Phobius"/>
    </source>
</evidence>
<dbReference type="AlphaFoldDB" id="A0A2X0VNE0"/>
<dbReference type="InterPro" id="IPR022395">
    <property type="entry name" value="CHP03773_ABC_transptr-like"/>
</dbReference>
<keyword evidence="2" id="KW-1133">Transmembrane helix</keyword>
<feature type="compositionally biased region" description="Low complexity" evidence="1">
    <location>
        <begin position="360"/>
        <end position="373"/>
    </location>
</feature>
<feature type="transmembrane region" description="Helical" evidence="2">
    <location>
        <begin position="114"/>
        <end position="135"/>
    </location>
</feature>
<keyword evidence="2" id="KW-0472">Membrane</keyword>
<feature type="region of interest" description="Disordered" evidence="1">
    <location>
        <begin position="1"/>
        <end position="63"/>
    </location>
</feature>
<feature type="compositionally biased region" description="Basic and acidic residues" evidence="1">
    <location>
        <begin position="28"/>
        <end position="39"/>
    </location>
</feature>
<dbReference type="Proteomes" id="UP000250192">
    <property type="component" value="Unassembled WGS sequence"/>
</dbReference>
<feature type="transmembrane region" description="Helical" evidence="2">
    <location>
        <begin position="405"/>
        <end position="427"/>
    </location>
</feature>
<dbReference type="STRING" id="1660.APY09_02565"/>
<proteinExistence type="predicted"/>
<evidence type="ECO:0000256" key="1">
    <source>
        <dbReference type="SAM" id="MobiDB-lite"/>
    </source>
</evidence>
<dbReference type="NCBIfam" id="TIGR03773">
    <property type="entry name" value="anch_rpt_wall"/>
    <property type="match status" value="1"/>
</dbReference>
<feature type="compositionally biased region" description="Polar residues" evidence="1">
    <location>
        <begin position="465"/>
        <end position="474"/>
    </location>
</feature>
<evidence type="ECO:0000313" key="4">
    <source>
        <dbReference type="Proteomes" id="UP000250192"/>
    </source>
</evidence>
<protein>
    <submittedName>
        <fullName evidence="3">Putative ABC transporter-associated repeat protein</fullName>
    </submittedName>
</protein>
<keyword evidence="2" id="KW-0812">Transmembrane</keyword>
<gene>
    <name evidence="3" type="ORF">NCTC9935_00728</name>
</gene>
<dbReference type="InterPro" id="IPR022435">
    <property type="entry name" value="Surface-anchored_actinobac"/>
</dbReference>
<reference evidence="3 4" key="1">
    <citation type="submission" date="2018-06" db="EMBL/GenBank/DDBJ databases">
        <authorList>
            <consortium name="Pathogen Informatics"/>
            <person name="Doyle S."/>
        </authorList>
    </citation>
    <scope>NUCLEOTIDE SEQUENCE [LARGE SCALE GENOMIC DNA]</scope>
    <source>
        <strain evidence="3 4">NCTC9935</strain>
    </source>
</reference>
<evidence type="ECO:0000313" key="3">
    <source>
        <dbReference type="EMBL" id="SPT55231.1"/>
    </source>
</evidence>
<dbReference type="EMBL" id="UAPR01000002">
    <property type="protein sequence ID" value="SPT55231.1"/>
    <property type="molecule type" value="Genomic_DNA"/>
</dbReference>